<dbReference type="InterPro" id="IPR013956">
    <property type="entry name" value="E3_ubiquit_lig_Bre1"/>
</dbReference>
<name>A0A8S1HWH9_9PELO</name>
<dbReference type="Pfam" id="PF00097">
    <property type="entry name" value="zf-C3HC4"/>
    <property type="match status" value="1"/>
</dbReference>
<keyword evidence="11 14" id="KW-0175">Coiled coil</keyword>
<evidence type="ECO:0000256" key="2">
    <source>
        <dbReference type="ARBA" id="ARBA00004123"/>
    </source>
</evidence>
<reference evidence="18" key="1">
    <citation type="submission" date="2020-10" db="EMBL/GenBank/DDBJ databases">
        <authorList>
            <person name="Kikuchi T."/>
        </authorList>
    </citation>
    <scope>NUCLEOTIDE SEQUENCE</scope>
    <source>
        <strain evidence="18">NKZ352</strain>
    </source>
</reference>
<dbReference type="GO" id="GO:0008270">
    <property type="term" value="F:zinc ion binding"/>
    <property type="evidence" value="ECO:0007669"/>
    <property type="project" value="UniProtKB-KW"/>
</dbReference>
<dbReference type="AlphaFoldDB" id="A0A8S1HWH9"/>
<dbReference type="InterPro" id="IPR013083">
    <property type="entry name" value="Znf_RING/FYVE/PHD"/>
</dbReference>
<dbReference type="GO" id="GO:0061630">
    <property type="term" value="F:ubiquitin protein ligase activity"/>
    <property type="evidence" value="ECO:0007669"/>
    <property type="project" value="UniProtKB-EC"/>
</dbReference>
<keyword evidence="9 14" id="KW-0862">Zinc</keyword>
<comment type="pathway">
    <text evidence="3 14">Protein modification; protein ubiquitination.</text>
</comment>
<comment type="caution">
    <text evidence="18">The sequence shown here is derived from an EMBL/GenBank/DDBJ whole genome shotgun (WGS) entry which is preliminary data.</text>
</comment>
<comment type="catalytic activity">
    <reaction evidence="1 14">
        <text>S-ubiquitinyl-[E2 ubiquitin-conjugating enzyme]-L-cysteine + [acceptor protein]-L-lysine = [E2 ubiquitin-conjugating enzyme]-L-cysteine + N(6)-ubiquitinyl-[acceptor protein]-L-lysine.</text>
        <dbReference type="EC" id="2.3.2.27"/>
    </reaction>
</comment>
<dbReference type="PANTHER" id="PTHR23163">
    <property type="entry name" value="RING FINGER PROTEIN-RELATED"/>
    <property type="match status" value="1"/>
</dbReference>
<feature type="compositionally biased region" description="Basic and acidic residues" evidence="16">
    <location>
        <begin position="49"/>
        <end position="58"/>
    </location>
</feature>
<dbReference type="InterPro" id="IPR058642">
    <property type="entry name" value="BRE1A/B-like_dom"/>
</dbReference>
<dbReference type="GO" id="GO:0016567">
    <property type="term" value="P:protein ubiquitination"/>
    <property type="evidence" value="ECO:0007669"/>
    <property type="project" value="UniProtKB-UniRule"/>
</dbReference>
<organism evidence="18 19">
    <name type="scientific">Caenorhabditis auriculariae</name>
    <dbReference type="NCBI Taxonomy" id="2777116"/>
    <lineage>
        <taxon>Eukaryota</taxon>
        <taxon>Metazoa</taxon>
        <taxon>Ecdysozoa</taxon>
        <taxon>Nematoda</taxon>
        <taxon>Chromadorea</taxon>
        <taxon>Rhabditida</taxon>
        <taxon>Rhabditina</taxon>
        <taxon>Rhabditomorpha</taxon>
        <taxon>Rhabditoidea</taxon>
        <taxon>Rhabditidae</taxon>
        <taxon>Peloderinae</taxon>
        <taxon>Caenorhabditis</taxon>
    </lineage>
</organism>
<evidence type="ECO:0000256" key="4">
    <source>
        <dbReference type="ARBA" id="ARBA00005555"/>
    </source>
</evidence>
<evidence type="ECO:0000259" key="17">
    <source>
        <dbReference type="PROSITE" id="PS50089"/>
    </source>
</evidence>
<evidence type="ECO:0000256" key="16">
    <source>
        <dbReference type="SAM" id="MobiDB-lite"/>
    </source>
</evidence>
<keyword evidence="7 13" id="KW-0863">Zinc-finger</keyword>
<comment type="subcellular location">
    <subcellularLocation>
        <location evidence="2 14">Nucleus</location>
    </subcellularLocation>
</comment>
<proteinExistence type="inferred from homology"/>
<keyword evidence="6 14" id="KW-0479">Metal-binding</keyword>
<evidence type="ECO:0000256" key="5">
    <source>
        <dbReference type="ARBA" id="ARBA00022679"/>
    </source>
</evidence>
<dbReference type="GO" id="GO:0006325">
    <property type="term" value="P:chromatin organization"/>
    <property type="evidence" value="ECO:0007669"/>
    <property type="project" value="UniProtKB-KW"/>
</dbReference>
<dbReference type="InterPro" id="IPR001841">
    <property type="entry name" value="Znf_RING"/>
</dbReference>
<evidence type="ECO:0000313" key="19">
    <source>
        <dbReference type="Proteomes" id="UP000835052"/>
    </source>
</evidence>
<evidence type="ECO:0000256" key="12">
    <source>
        <dbReference type="ARBA" id="ARBA00023242"/>
    </source>
</evidence>
<dbReference type="SMART" id="SM00184">
    <property type="entry name" value="RING"/>
    <property type="match status" value="1"/>
</dbReference>
<evidence type="ECO:0000256" key="14">
    <source>
        <dbReference type="RuleBase" id="RU365038"/>
    </source>
</evidence>
<evidence type="ECO:0000256" key="11">
    <source>
        <dbReference type="ARBA" id="ARBA00023054"/>
    </source>
</evidence>
<dbReference type="GO" id="GO:0005634">
    <property type="term" value="C:nucleus"/>
    <property type="evidence" value="ECO:0007669"/>
    <property type="project" value="UniProtKB-SubCell"/>
</dbReference>
<evidence type="ECO:0000256" key="8">
    <source>
        <dbReference type="ARBA" id="ARBA00022786"/>
    </source>
</evidence>
<keyword evidence="12 14" id="KW-0539">Nucleus</keyword>
<evidence type="ECO:0000313" key="18">
    <source>
        <dbReference type="EMBL" id="CAD6197430.1"/>
    </source>
</evidence>
<evidence type="ECO:0000256" key="13">
    <source>
        <dbReference type="PROSITE-ProRule" id="PRU00175"/>
    </source>
</evidence>
<dbReference type="OrthoDB" id="10266039at2759"/>
<feature type="coiled-coil region" evidence="15">
    <location>
        <begin position="95"/>
        <end position="122"/>
    </location>
</feature>
<evidence type="ECO:0000256" key="15">
    <source>
        <dbReference type="SAM" id="Coils"/>
    </source>
</evidence>
<feature type="coiled-coil region" evidence="15">
    <location>
        <begin position="813"/>
        <end position="861"/>
    </location>
</feature>
<keyword evidence="10 14" id="KW-0156">Chromatin regulator</keyword>
<dbReference type="PROSITE" id="PS00518">
    <property type="entry name" value="ZF_RING_1"/>
    <property type="match status" value="1"/>
</dbReference>
<evidence type="ECO:0000256" key="3">
    <source>
        <dbReference type="ARBA" id="ARBA00004906"/>
    </source>
</evidence>
<feature type="coiled-coil region" evidence="15">
    <location>
        <begin position="245"/>
        <end position="307"/>
    </location>
</feature>
<dbReference type="InterPro" id="IPR018957">
    <property type="entry name" value="Znf_C3HC4_RING-type"/>
</dbReference>
<feature type="coiled-coil region" evidence="15">
    <location>
        <begin position="598"/>
        <end position="656"/>
    </location>
</feature>
<dbReference type="Pfam" id="PF26052">
    <property type="entry name" value="BRE1B"/>
    <property type="match status" value="1"/>
</dbReference>
<dbReference type="Gene3D" id="3.30.40.10">
    <property type="entry name" value="Zinc/RING finger domain, C3HC4 (zinc finger)"/>
    <property type="match status" value="1"/>
</dbReference>
<dbReference type="InterPro" id="IPR017907">
    <property type="entry name" value="Znf_RING_CS"/>
</dbReference>
<feature type="region of interest" description="Disordered" evidence="16">
    <location>
        <begin position="37"/>
        <end position="61"/>
    </location>
</feature>
<protein>
    <recommendedName>
        <fullName evidence="14">E3 ubiquitin protein ligase</fullName>
        <ecNumber evidence="14">2.3.2.27</ecNumber>
    </recommendedName>
</protein>
<dbReference type="EMBL" id="CAJGYM010000093">
    <property type="protein sequence ID" value="CAD6197430.1"/>
    <property type="molecule type" value="Genomic_DNA"/>
</dbReference>
<comment type="similarity">
    <text evidence="4 14">Belongs to the BRE1 family.</text>
</comment>
<feature type="coiled-coil region" evidence="15">
    <location>
        <begin position="680"/>
        <end position="763"/>
    </location>
</feature>
<dbReference type="SUPFAM" id="SSF57850">
    <property type="entry name" value="RING/U-box"/>
    <property type="match status" value="1"/>
</dbReference>
<keyword evidence="19" id="KW-1185">Reference proteome</keyword>
<accession>A0A8S1HWH9</accession>
<keyword evidence="5 14" id="KW-0808">Transferase</keyword>
<dbReference type="PANTHER" id="PTHR23163:SF0">
    <property type="entry name" value="E3 UBIQUITIN-PROTEIN LIGASE BRE1"/>
    <property type="match status" value="1"/>
</dbReference>
<evidence type="ECO:0000256" key="1">
    <source>
        <dbReference type="ARBA" id="ARBA00000900"/>
    </source>
</evidence>
<gene>
    <name evidence="18" type="ORF">CAUJ_LOCUS13339</name>
</gene>
<dbReference type="EC" id="2.3.2.27" evidence="14"/>
<keyword evidence="8 14" id="KW-0833">Ubl conjugation pathway</keyword>
<evidence type="ECO:0000256" key="6">
    <source>
        <dbReference type="ARBA" id="ARBA00022723"/>
    </source>
</evidence>
<dbReference type="FunFam" id="3.30.40.10:FF:000040">
    <property type="entry name" value="E3 ubiquitin protein ligase"/>
    <property type="match status" value="1"/>
</dbReference>
<evidence type="ECO:0000256" key="7">
    <source>
        <dbReference type="ARBA" id="ARBA00022771"/>
    </source>
</evidence>
<evidence type="ECO:0000256" key="10">
    <source>
        <dbReference type="ARBA" id="ARBA00022853"/>
    </source>
</evidence>
<evidence type="ECO:0000256" key="9">
    <source>
        <dbReference type="ARBA" id="ARBA00022833"/>
    </source>
</evidence>
<dbReference type="Proteomes" id="UP000835052">
    <property type="component" value="Unassembled WGS sequence"/>
</dbReference>
<dbReference type="GO" id="GO:0033503">
    <property type="term" value="C:HULC complex"/>
    <property type="evidence" value="ECO:0007669"/>
    <property type="project" value="TreeGrafter"/>
</dbReference>
<dbReference type="PROSITE" id="PS50089">
    <property type="entry name" value="ZF_RING_2"/>
    <property type="match status" value="1"/>
</dbReference>
<sequence>MQENVVAGRPVRGGFGLLFRTKAGKAVSLKFLDSRMSKRSNEGSDGSDDSQHGDEPSAKRKRVSFESIRLSSVSGVNDLWEKQTRFQVYKLSEQLRYKNKLLKDREREMERLRQRQETDENTSCTINRHWTNLDAQLRCIIRSAILSESEIAQVDEDGIKSEKESSSFLSQVVQMDTEQSELTYDNRVTTSVHLLNRIMQQSAKKVELLVSFNRKVNEISELSPSTSEDSKDTKLEIVKEVVEANSRLTEENLTLSREVARYQQELSTVRLQFRKKEDECEILTAKNAEFATELEELKFDYDKLNRLNNKLDYRLYTLAKEITVGEIKGRTANGQTNGSPSSFTVDSKELEALKLERDDQIELVNRRGQEISELNERIQTQSAEISRLKQEALSVSRDNLENCKEYVNLRNYYAIAMQEVERISTDLQETCAERDFLRQKLVKRVEDAKNDEDASIQKIMASSELLNAENLKLKAQNEMIKTEFEQTLNAHENALAEAKQSDIKVIFASMKTQNKLLNSDIVKFKKRFRETFDELARVRREFARFKWRIENSVVIELEHNLRAAELFFPDCTYDRPDTGDTDGAEDGASQENGNFSAENEMLAKIARLTEELRKYRDSGSLNDPEYQDRIELISREKRLKQENEKMAKKIKEMAERDAADRQRLLEIEAQKSINQRLKDVDILRLEIDKSNKEQKVLSEEIDSIGQALEDLQVQNQMLVAQNSDKQAQIMTMMNDRIVATQTEQKLHEQIVVLEQQQNVLNREARVLKVELTSASESEKNLTDTITLRISENTKNFKVNEFNRKKLNELGFAKDDLQSRTEKLETQVKELQEVVASKTSQNEIMCAKRRRLEEELNFLKKKNWSAPKKSEKLGSTDAVLNEEIRELKDLLTCPSCKVNRKDAILTKCFHVFCLQCLKTRYDTRQRKCPKCNAGFGANDFHRIYIS</sequence>
<feature type="domain" description="RING-type" evidence="17">
    <location>
        <begin position="892"/>
        <end position="931"/>
    </location>
</feature>